<evidence type="ECO:0000259" key="1">
    <source>
        <dbReference type="Pfam" id="PF12680"/>
    </source>
</evidence>
<proteinExistence type="predicted"/>
<name>A0A378THI2_9MYCO</name>
<dbReference type="AlphaFoldDB" id="A0A378THI2"/>
<dbReference type="SUPFAM" id="SSF54427">
    <property type="entry name" value="NTF2-like"/>
    <property type="match status" value="1"/>
</dbReference>
<dbReference type="EMBL" id="UGQT01000001">
    <property type="protein sequence ID" value="STZ60004.1"/>
    <property type="molecule type" value="Genomic_DNA"/>
</dbReference>
<sequence>MEELTSKFVDALAQLHENRDVGPLQELFTDDAILTKAGVPHEQHGRDGAQVFWEDYRNVFDTIESTFENTVTEPETAFLEWKSHGTLRDGTDFSYDGVSVLEGDGQAITAFRTYYDTAAFLNVDRHV</sequence>
<reference evidence="2 3" key="1">
    <citation type="submission" date="2018-06" db="EMBL/GenBank/DDBJ databases">
        <authorList>
            <consortium name="Pathogen Informatics"/>
            <person name="Doyle S."/>
        </authorList>
    </citation>
    <scope>NUCLEOTIDE SEQUENCE [LARGE SCALE GENOMIC DNA]</scope>
    <source>
        <strain evidence="2 3">NCTC10821</strain>
    </source>
</reference>
<feature type="domain" description="SnoaL-like" evidence="1">
    <location>
        <begin position="10"/>
        <end position="108"/>
    </location>
</feature>
<accession>A0A378THI2</accession>
<dbReference type="InterPro" id="IPR037401">
    <property type="entry name" value="SnoaL-like"/>
</dbReference>
<dbReference type="Proteomes" id="UP000254978">
    <property type="component" value="Unassembled WGS sequence"/>
</dbReference>
<evidence type="ECO:0000313" key="3">
    <source>
        <dbReference type="Proteomes" id="UP000254978"/>
    </source>
</evidence>
<dbReference type="Pfam" id="PF12680">
    <property type="entry name" value="SnoaL_2"/>
    <property type="match status" value="1"/>
</dbReference>
<dbReference type="Gene3D" id="3.10.450.50">
    <property type="match status" value="1"/>
</dbReference>
<keyword evidence="2" id="KW-0413">Isomerase</keyword>
<dbReference type="GO" id="GO:0016853">
    <property type="term" value="F:isomerase activity"/>
    <property type="evidence" value="ECO:0007669"/>
    <property type="project" value="UniProtKB-KW"/>
</dbReference>
<dbReference type="OrthoDB" id="582607at2"/>
<organism evidence="2 3">
    <name type="scientific">Mycolicibacterium tokaiense</name>
    <dbReference type="NCBI Taxonomy" id="39695"/>
    <lineage>
        <taxon>Bacteria</taxon>
        <taxon>Bacillati</taxon>
        <taxon>Actinomycetota</taxon>
        <taxon>Actinomycetes</taxon>
        <taxon>Mycobacteriales</taxon>
        <taxon>Mycobacteriaceae</taxon>
        <taxon>Mycolicibacterium</taxon>
    </lineage>
</organism>
<keyword evidence="3" id="KW-1185">Reference proteome</keyword>
<gene>
    <name evidence="2" type="ORF">NCTC10821_03542</name>
</gene>
<protein>
    <submittedName>
        <fullName evidence="2">Ketosteroid isomerase-related protein</fullName>
    </submittedName>
</protein>
<dbReference type="InterPro" id="IPR032710">
    <property type="entry name" value="NTF2-like_dom_sf"/>
</dbReference>
<dbReference type="RefSeq" id="WP_115279321.1">
    <property type="nucleotide sequence ID" value="NZ_AP022600.1"/>
</dbReference>
<evidence type="ECO:0000313" key="2">
    <source>
        <dbReference type="EMBL" id="STZ60004.1"/>
    </source>
</evidence>